<dbReference type="PANTHER" id="PTHR42784">
    <property type="entry name" value="PYRANOSE 2-OXIDASE"/>
    <property type="match status" value="1"/>
</dbReference>
<sequence>MIKDFEAEKALREAYDVCIIGAGPAGITLALQLAQAGWSVVLLEGGGREYEPRSQELYACTSTGLELYAEQTRLRYLGGTSNHWAGRCRPFTSSDFAVAPPVGLPGWPIDYAQIERYLPAAMAIVDLPNGAGFKTVNTGLNGGEFDADCFLLSPPTRFAQKYASALNETPGLEVFINCNCVDLEFDQASGQLKAAVVSDYDQHRERVAANQFVLAMGAIENARQLLNSASLVGAGVVKKEGLTGRCLMEHLNIDLGTFILKDGLGTEPRQYYTTDAFVAEYHAGKGNVSATVLSDVQTYGRTAEVKYFLETLACQMGLASKIEFVAKFSCPGDGVMTTMIEQFPDAQSRISLLDETDELGVAKVNVNWVLSATDRHTIKCIGAELAKQFAQAGLGFVKLNDFVYDTELPLKLSPHAHHMGTTRMAASPEFGVVDANCKVFGSENLYIAGSSIFATGGASNPTMPLLQFALRLADHLDTKMKAASGAVVRRDEQCGERVERDTVSIKKNETGSPQGQSRTA</sequence>
<gene>
    <name evidence="9" type="ORF">NCTC7914_03588</name>
</gene>
<dbReference type="EMBL" id="UGUY01000001">
    <property type="protein sequence ID" value="SUD69444.1"/>
    <property type="molecule type" value="Genomic_DNA"/>
</dbReference>
<keyword evidence="5" id="KW-0560">Oxidoreductase</keyword>
<feature type="region of interest" description="Disordered" evidence="6">
    <location>
        <begin position="493"/>
        <end position="520"/>
    </location>
</feature>
<protein>
    <submittedName>
        <fullName evidence="9">GMC oxidoreductase</fullName>
    </submittedName>
</protein>
<dbReference type="Gene3D" id="3.50.50.60">
    <property type="entry name" value="FAD/NAD(P)-binding domain"/>
    <property type="match status" value="2"/>
</dbReference>
<dbReference type="GO" id="GO:0016614">
    <property type="term" value="F:oxidoreductase activity, acting on CH-OH group of donors"/>
    <property type="evidence" value="ECO:0007669"/>
    <property type="project" value="InterPro"/>
</dbReference>
<evidence type="ECO:0000256" key="3">
    <source>
        <dbReference type="ARBA" id="ARBA00022630"/>
    </source>
</evidence>
<evidence type="ECO:0000256" key="6">
    <source>
        <dbReference type="SAM" id="MobiDB-lite"/>
    </source>
</evidence>
<dbReference type="Pfam" id="PF05199">
    <property type="entry name" value="GMC_oxred_C"/>
    <property type="match status" value="1"/>
</dbReference>
<evidence type="ECO:0000256" key="2">
    <source>
        <dbReference type="ARBA" id="ARBA00010790"/>
    </source>
</evidence>
<evidence type="ECO:0000259" key="8">
    <source>
        <dbReference type="Pfam" id="PF05199"/>
    </source>
</evidence>
<accession>A0A379KN66</accession>
<evidence type="ECO:0000259" key="7">
    <source>
        <dbReference type="Pfam" id="PF01266"/>
    </source>
</evidence>
<evidence type="ECO:0000256" key="4">
    <source>
        <dbReference type="ARBA" id="ARBA00022827"/>
    </source>
</evidence>
<dbReference type="AlphaFoldDB" id="A0A379KN66"/>
<dbReference type="Proteomes" id="UP000254602">
    <property type="component" value="Unassembled WGS sequence"/>
</dbReference>
<dbReference type="Pfam" id="PF01266">
    <property type="entry name" value="DAO"/>
    <property type="match status" value="1"/>
</dbReference>
<reference evidence="9 10" key="1">
    <citation type="submission" date="2018-06" db="EMBL/GenBank/DDBJ databases">
        <authorList>
            <consortium name="Pathogen Informatics"/>
            <person name="Doyle S."/>
        </authorList>
    </citation>
    <scope>NUCLEOTIDE SEQUENCE [LARGE SCALE GENOMIC DNA]</scope>
    <source>
        <strain evidence="9 10">NCTC7914</strain>
    </source>
</reference>
<evidence type="ECO:0000313" key="10">
    <source>
        <dbReference type="Proteomes" id="UP000254602"/>
    </source>
</evidence>
<feature type="domain" description="FAD dependent oxidoreductase" evidence="7">
    <location>
        <begin position="16"/>
        <end position="218"/>
    </location>
</feature>
<feature type="compositionally biased region" description="Basic and acidic residues" evidence="6">
    <location>
        <begin position="493"/>
        <end position="509"/>
    </location>
</feature>
<dbReference type="InterPro" id="IPR051473">
    <property type="entry name" value="P2Ox-like"/>
</dbReference>
<dbReference type="InterPro" id="IPR007867">
    <property type="entry name" value="GMC_OxRtase_C"/>
</dbReference>
<organism evidence="9 10">
    <name type="scientific">Pseudomonas putida</name>
    <name type="common">Arthrobacter siderocapsulatus</name>
    <dbReference type="NCBI Taxonomy" id="303"/>
    <lineage>
        <taxon>Bacteria</taxon>
        <taxon>Pseudomonadati</taxon>
        <taxon>Pseudomonadota</taxon>
        <taxon>Gammaproteobacteria</taxon>
        <taxon>Pseudomonadales</taxon>
        <taxon>Pseudomonadaceae</taxon>
        <taxon>Pseudomonas</taxon>
    </lineage>
</organism>
<proteinExistence type="inferred from homology"/>
<keyword evidence="4" id="KW-0274">FAD</keyword>
<dbReference type="InterPro" id="IPR006076">
    <property type="entry name" value="FAD-dep_OxRdtase"/>
</dbReference>
<dbReference type="InterPro" id="IPR036188">
    <property type="entry name" value="FAD/NAD-bd_sf"/>
</dbReference>
<evidence type="ECO:0000256" key="1">
    <source>
        <dbReference type="ARBA" id="ARBA00001974"/>
    </source>
</evidence>
<dbReference type="PANTHER" id="PTHR42784:SF1">
    <property type="entry name" value="PYRANOSE 2-OXIDASE"/>
    <property type="match status" value="1"/>
</dbReference>
<keyword evidence="3" id="KW-0285">Flavoprotein</keyword>
<comment type="cofactor">
    <cofactor evidence="1">
        <name>FAD</name>
        <dbReference type="ChEBI" id="CHEBI:57692"/>
    </cofactor>
</comment>
<dbReference type="SUPFAM" id="SSF51905">
    <property type="entry name" value="FAD/NAD(P)-binding domain"/>
    <property type="match status" value="1"/>
</dbReference>
<feature type="compositionally biased region" description="Polar residues" evidence="6">
    <location>
        <begin position="510"/>
        <end position="520"/>
    </location>
</feature>
<evidence type="ECO:0000256" key="5">
    <source>
        <dbReference type="ARBA" id="ARBA00023002"/>
    </source>
</evidence>
<feature type="domain" description="Glucose-methanol-choline oxidoreductase C-terminal" evidence="8">
    <location>
        <begin position="344"/>
        <end position="467"/>
    </location>
</feature>
<evidence type="ECO:0000313" key="9">
    <source>
        <dbReference type="EMBL" id="SUD69444.1"/>
    </source>
</evidence>
<name>A0A379KN66_PSEPU</name>
<comment type="similarity">
    <text evidence="2">Belongs to the GMC oxidoreductase family.</text>
</comment>